<protein>
    <submittedName>
        <fullName evidence="1">Uncharacterized protein</fullName>
    </submittedName>
</protein>
<name>S9ZR84_9RHOO</name>
<evidence type="ECO:0000313" key="1">
    <source>
        <dbReference type="EMBL" id="EPZ17076.1"/>
    </source>
</evidence>
<dbReference type="Proteomes" id="UP000015455">
    <property type="component" value="Unassembled WGS sequence"/>
</dbReference>
<evidence type="ECO:0000313" key="2">
    <source>
        <dbReference type="Proteomes" id="UP000015455"/>
    </source>
</evidence>
<organism evidence="1 2">
    <name type="scientific">Thauera terpenica 58Eu</name>
    <dbReference type="NCBI Taxonomy" id="1348657"/>
    <lineage>
        <taxon>Bacteria</taxon>
        <taxon>Pseudomonadati</taxon>
        <taxon>Pseudomonadota</taxon>
        <taxon>Betaproteobacteria</taxon>
        <taxon>Rhodocyclales</taxon>
        <taxon>Zoogloeaceae</taxon>
        <taxon>Thauera</taxon>
    </lineage>
</organism>
<gene>
    <name evidence="1" type="ORF">M622_08990</name>
</gene>
<accession>S9ZR84</accession>
<comment type="caution">
    <text evidence="1">The sequence shown here is derived from an EMBL/GenBank/DDBJ whole genome shotgun (WGS) entry which is preliminary data.</text>
</comment>
<reference evidence="1 2" key="1">
    <citation type="submission" date="2013-06" db="EMBL/GenBank/DDBJ databases">
        <title>Draft genome sequence of Thauera terpenica.</title>
        <authorList>
            <person name="Liu B."/>
            <person name="Frostegard A.H."/>
            <person name="Shapleigh J.P."/>
        </authorList>
    </citation>
    <scope>NUCLEOTIDE SEQUENCE [LARGE SCALE GENOMIC DNA]</scope>
    <source>
        <strain evidence="1 2">58Eu</strain>
    </source>
</reference>
<proteinExistence type="predicted"/>
<dbReference type="AlphaFoldDB" id="S9ZR84"/>
<dbReference type="EMBL" id="ATJV01000002">
    <property type="protein sequence ID" value="EPZ17076.1"/>
    <property type="molecule type" value="Genomic_DNA"/>
</dbReference>
<sequence length="42" mass="4876">MVNNRKLHLFTKHILKVTLEFCLINNTATPEIKDKPLQANLD</sequence>
<keyword evidence="2" id="KW-1185">Reference proteome</keyword>